<dbReference type="SUPFAM" id="SSF53335">
    <property type="entry name" value="S-adenosyl-L-methionine-dependent methyltransferases"/>
    <property type="match status" value="1"/>
</dbReference>
<proteinExistence type="predicted"/>
<accession>A0A351U613</accession>
<sequence length="115" mass="12454">MYLSPEAVDATLGCISMYSPPGSAIGFDYHAFSPVIADAHGVRELRAFHRAHMPGEPLRFGIQEGEIGAFLASRGFEVLDHLRAEDIERRHLTLRDGSCAGKVPALCSIVYAGVI</sequence>
<dbReference type="STRING" id="909663.GCA_000512235_01136"/>
<gene>
    <name evidence="1" type="ORF">GXY80_12005</name>
</gene>
<dbReference type="EMBL" id="JAAYEE010000219">
    <property type="protein sequence ID" value="NLW36182.1"/>
    <property type="molecule type" value="Genomic_DNA"/>
</dbReference>
<name>A0A351U613_9BACT</name>
<dbReference type="Proteomes" id="UP000777265">
    <property type="component" value="Unassembled WGS sequence"/>
</dbReference>
<comment type="caution">
    <text evidence="1">The sequence shown here is derived from an EMBL/GenBank/DDBJ whole genome shotgun (WGS) entry which is preliminary data.</text>
</comment>
<reference evidence="1" key="2">
    <citation type="submission" date="2020-01" db="EMBL/GenBank/DDBJ databases">
        <authorList>
            <person name="Campanaro S."/>
        </authorList>
    </citation>
    <scope>NUCLEOTIDE SEQUENCE</scope>
    <source>
        <strain evidence="1">AS06rmzACSIP_7</strain>
    </source>
</reference>
<evidence type="ECO:0000313" key="1">
    <source>
        <dbReference type="EMBL" id="NLW36182.1"/>
    </source>
</evidence>
<protein>
    <submittedName>
        <fullName evidence="1">Uncharacterized protein</fullName>
    </submittedName>
</protein>
<dbReference type="Gene3D" id="3.40.50.150">
    <property type="entry name" value="Vaccinia Virus protein VP39"/>
    <property type="match status" value="1"/>
</dbReference>
<evidence type="ECO:0000313" key="2">
    <source>
        <dbReference type="Proteomes" id="UP000777265"/>
    </source>
</evidence>
<dbReference type="AlphaFoldDB" id="A0A351U613"/>
<organism evidence="1 2">
    <name type="scientific">Syntrophorhabdus aromaticivorans</name>
    <dbReference type="NCBI Taxonomy" id="328301"/>
    <lineage>
        <taxon>Bacteria</taxon>
        <taxon>Pseudomonadati</taxon>
        <taxon>Thermodesulfobacteriota</taxon>
        <taxon>Syntrophorhabdia</taxon>
        <taxon>Syntrophorhabdales</taxon>
        <taxon>Syntrophorhabdaceae</taxon>
        <taxon>Syntrophorhabdus</taxon>
    </lineage>
</organism>
<reference evidence="1" key="1">
    <citation type="journal article" date="2020" name="Biotechnol. Biofuels">
        <title>New insights from the biogas microbiome by comprehensive genome-resolved metagenomics of nearly 1600 species originating from multiple anaerobic digesters.</title>
        <authorList>
            <person name="Campanaro S."/>
            <person name="Treu L."/>
            <person name="Rodriguez-R L.M."/>
            <person name="Kovalovszki A."/>
            <person name="Ziels R.M."/>
            <person name="Maus I."/>
            <person name="Zhu X."/>
            <person name="Kougias P.G."/>
            <person name="Basile A."/>
            <person name="Luo G."/>
            <person name="Schluter A."/>
            <person name="Konstantinidis K.T."/>
            <person name="Angelidaki I."/>
        </authorList>
    </citation>
    <scope>NUCLEOTIDE SEQUENCE</scope>
    <source>
        <strain evidence="1">AS06rmzACSIP_7</strain>
    </source>
</reference>
<dbReference type="InterPro" id="IPR029063">
    <property type="entry name" value="SAM-dependent_MTases_sf"/>
</dbReference>